<proteinExistence type="inferred from homology"/>
<feature type="binding site" evidence="14">
    <location>
        <position position="89"/>
    </location>
    <ligand>
        <name>Zn(2+)</name>
        <dbReference type="ChEBI" id="CHEBI:29105"/>
        <note>catalytic</note>
    </ligand>
</feature>
<dbReference type="PANTHER" id="PTHR11644:SF2">
    <property type="entry name" value="CYTIDINE DEAMINASE"/>
    <property type="match status" value="1"/>
</dbReference>
<dbReference type="NCBIfam" id="NF004064">
    <property type="entry name" value="PRK05578.1"/>
    <property type="match status" value="1"/>
</dbReference>
<dbReference type="HOGENOM" id="CLU_097262_0_1_5"/>
<comment type="cofactor">
    <cofactor evidence="1 14 15">
        <name>Zn(2+)</name>
        <dbReference type="ChEBI" id="CHEBI:29105"/>
    </cofactor>
</comment>
<feature type="binding site" evidence="13">
    <location>
        <begin position="42"/>
        <end position="48"/>
    </location>
    <ligand>
        <name>substrate</name>
    </ligand>
</feature>
<evidence type="ECO:0000256" key="10">
    <source>
        <dbReference type="ARBA" id="ARBA00049252"/>
    </source>
</evidence>
<dbReference type="GO" id="GO:0005829">
    <property type="term" value="C:cytosol"/>
    <property type="evidence" value="ECO:0007669"/>
    <property type="project" value="TreeGrafter"/>
</dbReference>
<evidence type="ECO:0000256" key="11">
    <source>
        <dbReference type="ARBA" id="ARBA00049558"/>
    </source>
</evidence>
<evidence type="ECO:0000256" key="15">
    <source>
        <dbReference type="RuleBase" id="RU364006"/>
    </source>
</evidence>
<evidence type="ECO:0000256" key="13">
    <source>
        <dbReference type="PIRSR" id="PIRSR606262-2"/>
    </source>
</evidence>
<dbReference type="GO" id="GO:0004126">
    <property type="term" value="F:cytidine deaminase activity"/>
    <property type="evidence" value="ECO:0007669"/>
    <property type="project" value="UniProtKB-UniRule"/>
</dbReference>
<dbReference type="AlphaFoldDB" id="Q11C52"/>
<dbReference type="eggNOG" id="COG0295">
    <property type="taxonomic scope" value="Bacteria"/>
</dbReference>
<comment type="similarity">
    <text evidence="3 15">Belongs to the cytidine and deoxycytidylate deaminase family.</text>
</comment>
<protein>
    <recommendedName>
        <fullName evidence="5 15">Cytidine deaminase</fullName>
        <ecNumber evidence="4 15">3.5.4.5</ecNumber>
    </recommendedName>
    <alternativeName>
        <fullName evidence="9 15">Cytidine aminohydrolase</fullName>
    </alternativeName>
</protein>
<comment type="catalytic activity">
    <reaction evidence="11 15">
        <text>cytidine + H2O + H(+) = uridine + NH4(+)</text>
        <dbReference type="Rhea" id="RHEA:16069"/>
        <dbReference type="ChEBI" id="CHEBI:15377"/>
        <dbReference type="ChEBI" id="CHEBI:15378"/>
        <dbReference type="ChEBI" id="CHEBI:16704"/>
        <dbReference type="ChEBI" id="CHEBI:17562"/>
        <dbReference type="ChEBI" id="CHEBI:28938"/>
        <dbReference type="EC" id="3.5.4.5"/>
    </reaction>
</comment>
<dbReference type="STRING" id="266779.Meso_3655"/>
<evidence type="ECO:0000256" key="3">
    <source>
        <dbReference type="ARBA" id="ARBA00006576"/>
    </source>
</evidence>
<dbReference type="PROSITE" id="PS00903">
    <property type="entry name" value="CYT_DCMP_DEAMINASES_1"/>
    <property type="match status" value="1"/>
</dbReference>
<evidence type="ECO:0000256" key="14">
    <source>
        <dbReference type="PIRSR" id="PIRSR606262-3"/>
    </source>
</evidence>
<evidence type="ECO:0000256" key="6">
    <source>
        <dbReference type="ARBA" id="ARBA00022723"/>
    </source>
</evidence>
<feature type="binding site" evidence="14">
    <location>
        <position position="53"/>
    </location>
    <ligand>
        <name>Zn(2+)</name>
        <dbReference type="ChEBI" id="CHEBI:29105"/>
        <note>catalytic</note>
    </ligand>
</feature>
<dbReference type="GO" id="GO:0072527">
    <property type="term" value="P:pyrimidine-containing compound metabolic process"/>
    <property type="evidence" value="ECO:0007669"/>
    <property type="project" value="UniProtKB-ARBA"/>
</dbReference>
<dbReference type="InterPro" id="IPR016193">
    <property type="entry name" value="Cytidine_deaminase-like"/>
</dbReference>
<dbReference type="FunFam" id="3.40.140.10:FF:000008">
    <property type="entry name" value="Cytidine deaminase"/>
    <property type="match status" value="1"/>
</dbReference>
<evidence type="ECO:0000259" key="16">
    <source>
        <dbReference type="PROSITE" id="PS51747"/>
    </source>
</evidence>
<keyword evidence="7 15" id="KW-0378">Hydrolase</keyword>
<feature type="binding site" evidence="14">
    <location>
        <position position="86"/>
    </location>
    <ligand>
        <name>Zn(2+)</name>
        <dbReference type="ChEBI" id="CHEBI:29105"/>
        <note>catalytic</note>
    </ligand>
</feature>
<dbReference type="GO" id="GO:0055086">
    <property type="term" value="P:nucleobase-containing small molecule metabolic process"/>
    <property type="evidence" value="ECO:0007669"/>
    <property type="project" value="UniProtKB-ARBA"/>
</dbReference>
<dbReference type="Gene3D" id="3.40.140.10">
    <property type="entry name" value="Cytidine Deaminase, domain 2"/>
    <property type="match status" value="1"/>
</dbReference>
<dbReference type="GO" id="GO:0042802">
    <property type="term" value="F:identical protein binding"/>
    <property type="evidence" value="ECO:0007669"/>
    <property type="project" value="UniProtKB-ARBA"/>
</dbReference>
<evidence type="ECO:0000256" key="1">
    <source>
        <dbReference type="ARBA" id="ARBA00001947"/>
    </source>
</evidence>
<evidence type="ECO:0000256" key="2">
    <source>
        <dbReference type="ARBA" id="ARBA00003949"/>
    </source>
</evidence>
<comment type="function">
    <text evidence="2 15">This enzyme scavenges exogenous and endogenous cytidine and 2'-deoxycytidine for UMP synthesis.</text>
</comment>
<dbReference type="KEGG" id="mes:Meso_3655"/>
<dbReference type="SUPFAM" id="SSF53927">
    <property type="entry name" value="Cytidine deaminase-like"/>
    <property type="match status" value="1"/>
</dbReference>
<evidence type="ECO:0000256" key="9">
    <source>
        <dbReference type="ARBA" id="ARBA00032005"/>
    </source>
</evidence>
<evidence type="ECO:0000313" key="17">
    <source>
        <dbReference type="EMBL" id="ABG65023.1"/>
    </source>
</evidence>
<evidence type="ECO:0000256" key="5">
    <source>
        <dbReference type="ARBA" id="ARBA00018266"/>
    </source>
</evidence>
<evidence type="ECO:0000256" key="7">
    <source>
        <dbReference type="ARBA" id="ARBA00022801"/>
    </source>
</evidence>
<evidence type="ECO:0000256" key="12">
    <source>
        <dbReference type="PIRSR" id="PIRSR606262-1"/>
    </source>
</evidence>
<feature type="active site" description="Proton donor" evidence="12">
    <location>
        <position position="55"/>
    </location>
</feature>
<evidence type="ECO:0000256" key="4">
    <source>
        <dbReference type="ARBA" id="ARBA00012783"/>
    </source>
</evidence>
<dbReference type="InterPro" id="IPR002125">
    <property type="entry name" value="CMP_dCMP_dom"/>
</dbReference>
<keyword evidence="8 14" id="KW-0862">Zinc</keyword>
<dbReference type="PROSITE" id="PS51747">
    <property type="entry name" value="CYT_DCMP_DEAMINASES_2"/>
    <property type="match status" value="1"/>
</dbReference>
<reference evidence="17" key="1">
    <citation type="submission" date="2006-06" db="EMBL/GenBank/DDBJ databases">
        <title>Complete sequence of chromosome of Chelativorans sp. BNC1.</title>
        <authorList>
            <consortium name="US DOE Joint Genome Institute"/>
            <person name="Copeland A."/>
            <person name="Lucas S."/>
            <person name="Lapidus A."/>
            <person name="Barry K."/>
            <person name="Detter J.C."/>
            <person name="Glavina del Rio T."/>
            <person name="Hammon N."/>
            <person name="Israni S."/>
            <person name="Dalin E."/>
            <person name="Tice H."/>
            <person name="Pitluck S."/>
            <person name="Chertkov O."/>
            <person name="Brettin T."/>
            <person name="Bruce D."/>
            <person name="Han C."/>
            <person name="Tapia R."/>
            <person name="Gilna P."/>
            <person name="Schmutz J."/>
            <person name="Larimer F."/>
            <person name="Land M."/>
            <person name="Hauser L."/>
            <person name="Kyrpides N."/>
            <person name="Mikhailova N."/>
            <person name="Richardson P."/>
        </authorList>
    </citation>
    <scope>NUCLEOTIDE SEQUENCE</scope>
    <source>
        <strain evidence="17">BNC1</strain>
    </source>
</reference>
<dbReference type="InterPro" id="IPR050202">
    <property type="entry name" value="Cyt/Deoxycyt_deaminase"/>
</dbReference>
<dbReference type="GO" id="GO:0008270">
    <property type="term" value="F:zinc ion binding"/>
    <property type="evidence" value="ECO:0007669"/>
    <property type="project" value="UniProtKB-UniRule"/>
</dbReference>
<dbReference type="PANTHER" id="PTHR11644">
    <property type="entry name" value="CYTIDINE DEAMINASE"/>
    <property type="match status" value="1"/>
</dbReference>
<comment type="catalytic activity">
    <reaction evidence="10 15">
        <text>2'-deoxycytidine + H2O + H(+) = 2'-deoxyuridine + NH4(+)</text>
        <dbReference type="Rhea" id="RHEA:13433"/>
        <dbReference type="ChEBI" id="CHEBI:15377"/>
        <dbReference type="ChEBI" id="CHEBI:15378"/>
        <dbReference type="ChEBI" id="CHEBI:15698"/>
        <dbReference type="ChEBI" id="CHEBI:16450"/>
        <dbReference type="ChEBI" id="CHEBI:28938"/>
        <dbReference type="EC" id="3.5.4.5"/>
    </reaction>
</comment>
<dbReference type="InterPro" id="IPR006262">
    <property type="entry name" value="Cyt_deam_tetra"/>
</dbReference>
<keyword evidence="6 14" id="KW-0479">Metal-binding</keyword>
<dbReference type="NCBIfam" id="TIGR01354">
    <property type="entry name" value="cyt_deam_tetra"/>
    <property type="match status" value="1"/>
</dbReference>
<dbReference type="CDD" id="cd01283">
    <property type="entry name" value="cytidine_deaminase"/>
    <property type="match status" value="1"/>
</dbReference>
<name>Q11C52_CHESB</name>
<feature type="domain" description="CMP/dCMP-type deaminase" evidence="16">
    <location>
        <begin position="1"/>
        <end position="128"/>
    </location>
</feature>
<sequence precursor="true">MSTDELFAAAKAAMERAYAPYSRFPVGAAIRTDAGAIHAGCNIENASYPEGWCAETTALGHMVMAGGGRVSEIAVVAEKMPKIVPCGGCRQRLSEFVTADAKLHLCSPTGVVETIPFSSVFPRAFDLEPGA</sequence>
<dbReference type="EMBL" id="CP000390">
    <property type="protein sequence ID" value="ABG65023.1"/>
    <property type="molecule type" value="Genomic_DNA"/>
</dbReference>
<gene>
    <name evidence="17" type="ordered locus">Meso_3655</name>
</gene>
<dbReference type="InterPro" id="IPR016192">
    <property type="entry name" value="APOBEC/CMP_deaminase_Zn-bd"/>
</dbReference>
<dbReference type="EC" id="3.5.4.5" evidence="4 15"/>
<dbReference type="OrthoDB" id="9795347at2"/>
<accession>Q11C52</accession>
<dbReference type="Pfam" id="PF00383">
    <property type="entry name" value="dCMP_cyt_deam_1"/>
    <property type="match status" value="1"/>
</dbReference>
<evidence type="ECO:0000256" key="8">
    <source>
        <dbReference type="ARBA" id="ARBA00022833"/>
    </source>
</evidence>
<organism evidence="17">
    <name type="scientific">Chelativorans sp. (strain BNC1)</name>
    <dbReference type="NCBI Taxonomy" id="266779"/>
    <lineage>
        <taxon>Bacteria</taxon>
        <taxon>Pseudomonadati</taxon>
        <taxon>Pseudomonadota</taxon>
        <taxon>Alphaproteobacteria</taxon>
        <taxon>Hyphomicrobiales</taxon>
        <taxon>Phyllobacteriaceae</taxon>
        <taxon>Chelativorans</taxon>
    </lineage>
</organism>